<dbReference type="FunFam" id="3.30.70.330:FF:000039">
    <property type="entry name" value="U1 small nuclear ribonucleoprotein A"/>
    <property type="match status" value="1"/>
</dbReference>
<dbReference type="GO" id="GO:0003723">
    <property type="term" value="F:RNA binding"/>
    <property type="evidence" value="ECO:0007669"/>
    <property type="project" value="UniProtKB-UniRule"/>
</dbReference>
<evidence type="ECO:0000256" key="1">
    <source>
        <dbReference type="ARBA" id="ARBA00022884"/>
    </source>
</evidence>
<dbReference type="SUPFAM" id="SSF54928">
    <property type="entry name" value="RNA-binding domain, RBD"/>
    <property type="match status" value="1"/>
</dbReference>
<gene>
    <name evidence="5" type="ORF">NLI96_g10161</name>
</gene>
<keyword evidence="1 2" id="KW-0694">RNA-binding</keyword>
<keyword evidence="6" id="KW-1185">Reference proteome</keyword>
<evidence type="ECO:0000313" key="5">
    <source>
        <dbReference type="EMBL" id="KAJ3477882.1"/>
    </source>
</evidence>
<evidence type="ECO:0000259" key="4">
    <source>
        <dbReference type="PROSITE" id="PS50102"/>
    </source>
</evidence>
<feature type="region of interest" description="Disordered" evidence="3">
    <location>
        <begin position="111"/>
        <end position="168"/>
    </location>
</feature>
<dbReference type="Gene3D" id="3.30.70.330">
    <property type="match status" value="2"/>
</dbReference>
<evidence type="ECO:0000256" key="3">
    <source>
        <dbReference type="SAM" id="MobiDB-lite"/>
    </source>
</evidence>
<dbReference type="CDD" id="cd12246">
    <property type="entry name" value="RRM1_U1A_like"/>
    <property type="match status" value="1"/>
</dbReference>
<feature type="domain" description="RRM" evidence="4">
    <location>
        <begin position="8"/>
        <end position="87"/>
    </location>
</feature>
<name>A0AAD5UVW4_9APHY</name>
<dbReference type="InterPro" id="IPR000504">
    <property type="entry name" value="RRM_dom"/>
</dbReference>
<dbReference type="SMART" id="SM00360">
    <property type="entry name" value="RRM"/>
    <property type="match status" value="2"/>
</dbReference>
<reference evidence="5" key="1">
    <citation type="submission" date="2022-07" db="EMBL/GenBank/DDBJ databases">
        <title>Genome Sequence of Physisporinus lineatus.</title>
        <authorList>
            <person name="Buettner E."/>
        </authorList>
    </citation>
    <scope>NUCLEOTIDE SEQUENCE</scope>
    <source>
        <strain evidence="5">VT162</strain>
    </source>
</reference>
<accession>A0AAD5UVW4</accession>
<dbReference type="EMBL" id="JANAWD010000556">
    <property type="protein sequence ID" value="KAJ3477882.1"/>
    <property type="molecule type" value="Genomic_DNA"/>
</dbReference>
<dbReference type="Pfam" id="PF00076">
    <property type="entry name" value="RRM_1"/>
    <property type="match status" value="2"/>
</dbReference>
<feature type="domain" description="RRM" evidence="4">
    <location>
        <begin position="194"/>
        <end position="274"/>
    </location>
</feature>
<evidence type="ECO:0000256" key="2">
    <source>
        <dbReference type="PROSITE-ProRule" id="PRU00176"/>
    </source>
</evidence>
<dbReference type="InterPro" id="IPR012677">
    <property type="entry name" value="Nucleotide-bd_a/b_plait_sf"/>
</dbReference>
<protein>
    <recommendedName>
        <fullName evidence="4">RRM domain-containing protein</fullName>
    </recommendedName>
</protein>
<organism evidence="5 6">
    <name type="scientific">Meripilus lineatus</name>
    <dbReference type="NCBI Taxonomy" id="2056292"/>
    <lineage>
        <taxon>Eukaryota</taxon>
        <taxon>Fungi</taxon>
        <taxon>Dikarya</taxon>
        <taxon>Basidiomycota</taxon>
        <taxon>Agaricomycotina</taxon>
        <taxon>Agaricomycetes</taxon>
        <taxon>Polyporales</taxon>
        <taxon>Meripilaceae</taxon>
        <taxon>Meripilus</taxon>
    </lineage>
</organism>
<evidence type="ECO:0000313" key="6">
    <source>
        <dbReference type="Proteomes" id="UP001212997"/>
    </source>
</evidence>
<dbReference type="InterPro" id="IPR035979">
    <property type="entry name" value="RBD_domain_sf"/>
</dbReference>
<comment type="caution">
    <text evidence="5">The sequence shown here is derived from an EMBL/GenBank/DDBJ whole genome shotgun (WGS) entry which is preliminary data.</text>
</comment>
<feature type="compositionally biased region" description="Acidic residues" evidence="3">
    <location>
        <begin position="141"/>
        <end position="155"/>
    </location>
</feature>
<dbReference type="AlphaFoldDB" id="A0AAD5UVW4"/>
<dbReference type="PANTHER" id="PTHR10501">
    <property type="entry name" value="U1 SMALL NUCLEAR RIBONUCLEOPROTEIN A/U2 SMALL NUCLEAR RIBONUCLEOPROTEIN B"/>
    <property type="match status" value="1"/>
</dbReference>
<dbReference type="PROSITE" id="PS50102">
    <property type="entry name" value="RRM"/>
    <property type="match status" value="2"/>
</dbReference>
<dbReference type="Proteomes" id="UP001212997">
    <property type="component" value="Unassembled WGS sequence"/>
</dbReference>
<sequence length="274" mass="30590">MASSQPNATLYIKNLNDKVNKEELKTQLFALFTTYGRIIDIIALKNQKMRGQAFLVFSDLAGATSALRACEGMVFYDKPMHIEYAKSKSYATLKREDPTFVPPTSVHARDTISRLGALEGKRPREDRMDDSEREAKREKNDDDDGEEMEIEDDEDSNAKPSTSSDLPTYRPHPIFDIFFVTKGAIPQATQHPSARLLCTNLPQEVTDDVLSVLFQQYQGFQTTQVTQSPTPNAAGQRAKLAQVLFDSPDLASVAKEALDGFALKKGWVMSVAYI</sequence>
<proteinExistence type="predicted"/>